<accession>A0AB39SIP7</accession>
<dbReference type="SMART" id="SM00564">
    <property type="entry name" value="PQQ"/>
    <property type="match status" value="5"/>
</dbReference>
<gene>
    <name evidence="3" type="ORF">AB5J50_39710</name>
</gene>
<organism evidence="3">
    <name type="scientific">Streptomyces sp. R35</name>
    <dbReference type="NCBI Taxonomy" id="3238630"/>
    <lineage>
        <taxon>Bacteria</taxon>
        <taxon>Bacillati</taxon>
        <taxon>Actinomycetota</taxon>
        <taxon>Actinomycetes</taxon>
        <taxon>Kitasatosporales</taxon>
        <taxon>Streptomycetaceae</taxon>
        <taxon>Streptomyces</taxon>
    </lineage>
</organism>
<dbReference type="SUPFAM" id="SSF50998">
    <property type="entry name" value="Quinoprotein alcohol dehydrogenase-like"/>
    <property type="match status" value="1"/>
</dbReference>
<dbReference type="InterPro" id="IPR015943">
    <property type="entry name" value="WD40/YVTN_repeat-like_dom_sf"/>
</dbReference>
<keyword evidence="1" id="KW-0812">Transmembrane</keyword>
<proteinExistence type="predicted"/>
<dbReference type="Gene3D" id="2.130.10.10">
    <property type="entry name" value="YVTN repeat-like/Quinoprotein amine dehydrogenase"/>
    <property type="match status" value="1"/>
</dbReference>
<dbReference type="InterPro" id="IPR002372">
    <property type="entry name" value="PQQ_rpt_dom"/>
</dbReference>
<keyword evidence="1" id="KW-1133">Transmembrane helix</keyword>
<reference evidence="3" key="1">
    <citation type="submission" date="2024-07" db="EMBL/GenBank/DDBJ databases">
        <authorList>
            <person name="Yu S.T."/>
        </authorList>
    </citation>
    <scope>NUCLEOTIDE SEQUENCE</scope>
    <source>
        <strain evidence="3">R35</strain>
    </source>
</reference>
<keyword evidence="1" id="KW-0472">Membrane</keyword>
<feature type="domain" description="Pyrrolo-quinoline quinone repeat" evidence="2">
    <location>
        <begin position="75"/>
        <end position="188"/>
    </location>
</feature>
<evidence type="ECO:0000313" key="3">
    <source>
        <dbReference type="EMBL" id="XDQ66502.1"/>
    </source>
</evidence>
<dbReference type="InterPro" id="IPR018391">
    <property type="entry name" value="PQQ_b-propeller_rpt"/>
</dbReference>
<feature type="domain" description="Pyrrolo-quinoline quinone repeat" evidence="2">
    <location>
        <begin position="216"/>
        <end position="371"/>
    </location>
</feature>
<dbReference type="Pfam" id="PF13360">
    <property type="entry name" value="PQQ_2"/>
    <property type="match status" value="2"/>
</dbReference>
<dbReference type="EMBL" id="CP163440">
    <property type="protein sequence ID" value="XDQ66502.1"/>
    <property type="molecule type" value="Genomic_DNA"/>
</dbReference>
<name>A0AB39SIP7_9ACTN</name>
<dbReference type="RefSeq" id="WP_369263504.1">
    <property type="nucleotide sequence ID" value="NZ_CP163440.1"/>
</dbReference>
<dbReference type="PANTHER" id="PTHR34512">
    <property type="entry name" value="CELL SURFACE PROTEIN"/>
    <property type="match status" value="1"/>
</dbReference>
<protein>
    <submittedName>
        <fullName evidence="3">PQQ-binding-like beta-propeller repeat protein</fullName>
    </submittedName>
</protein>
<sequence>MQLARGRVWGVFIALILFAIGLLVTWYQSRDVFSGARGPFPAAFAAGAPVAPDRVVRRTSDEQALVHGLSLQWTDSGVTAVNLRTGKEYWRYERRDSNEVVWDFKVSERTVVIGHDDGRLVGIDLRTGKLLWRVEIRDDGYRSVELAGGQVVTDAPGAVRAFDEREGRSLWTVKMPESCPEVLVYSVHALPEHLSAVHVMCNVTSLDRDEYDLLLGVDNRTGKVLWRQRTVDPKLTVWGDGHTLVAPDPDHPQTIQLLDMNRQGISPRAALPLDGWDVVAAGSGTVLSGTDPKEDSEDHDTLLQAYDIRDGRTSWQLRAPAGQEYGFPEIADGRVYVVRQPFLAEADAGRRIHADLLILDADSGRLLHTLRLPAMTAPEDYDYFEKLDILDTADGAVSIGWRDGEGDLLIATD</sequence>
<feature type="transmembrane region" description="Helical" evidence="1">
    <location>
        <begin position="7"/>
        <end position="27"/>
    </location>
</feature>
<evidence type="ECO:0000256" key="1">
    <source>
        <dbReference type="SAM" id="Phobius"/>
    </source>
</evidence>
<dbReference type="InterPro" id="IPR011047">
    <property type="entry name" value="Quinoprotein_ADH-like_sf"/>
</dbReference>
<dbReference type="PANTHER" id="PTHR34512:SF30">
    <property type="entry name" value="OUTER MEMBRANE PROTEIN ASSEMBLY FACTOR BAMB"/>
    <property type="match status" value="1"/>
</dbReference>
<evidence type="ECO:0000259" key="2">
    <source>
        <dbReference type="Pfam" id="PF13360"/>
    </source>
</evidence>
<dbReference type="AlphaFoldDB" id="A0AB39SIP7"/>